<keyword evidence="2" id="KW-1185">Reference proteome</keyword>
<evidence type="ECO:0000313" key="2">
    <source>
        <dbReference type="Proteomes" id="UP000309997"/>
    </source>
</evidence>
<name>A0ACC4CEI4_POPAL</name>
<dbReference type="Proteomes" id="UP000309997">
    <property type="component" value="Unassembled WGS sequence"/>
</dbReference>
<organism evidence="1 2">
    <name type="scientific">Populus alba</name>
    <name type="common">White poplar</name>
    <dbReference type="NCBI Taxonomy" id="43335"/>
    <lineage>
        <taxon>Eukaryota</taxon>
        <taxon>Viridiplantae</taxon>
        <taxon>Streptophyta</taxon>
        <taxon>Embryophyta</taxon>
        <taxon>Tracheophyta</taxon>
        <taxon>Spermatophyta</taxon>
        <taxon>Magnoliopsida</taxon>
        <taxon>eudicotyledons</taxon>
        <taxon>Gunneridae</taxon>
        <taxon>Pentapetalae</taxon>
        <taxon>rosids</taxon>
        <taxon>fabids</taxon>
        <taxon>Malpighiales</taxon>
        <taxon>Salicaceae</taxon>
        <taxon>Saliceae</taxon>
        <taxon>Populus</taxon>
    </lineage>
</organism>
<accession>A0ACC4CEI4</accession>
<sequence length="369" mass="40998">MWITGLILFLIQILTLLVPECSAKVPAIIVFGDSSVDSGNNNFISTIAKSNFAPYGRDFPGGSATGRFCNGRLPPDFLSQAFGLKPAIPAYLDPMYNIQDFATGVCFASAGSGYDSATADVLGVIPLWQELENYEDYQRRMKAYIGAKKAEEIITEALYIMSLGTNDFLENYYTIPGRRSQFTIQQYQDFLIGLAEDFVKKLYALGARKLSLTGLSPMGCLPLERATNFMHPNSCVKEYNDLASQFNGKLNQLVAKLNGELPGMKVLFSNPYDLLLQIITAPSLYGFENAEVGCCGSGTFEMGIMCTRDHPLTCTDADKYPKEEEVFHGVHLRHNFIPKRSKAGECFAFKFVFLLRIKDNVTQQSLSRE</sequence>
<proteinExistence type="predicted"/>
<comment type="caution">
    <text evidence="1">The sequence shown here is derived from an EMBL/GenBank/DDBJ whole genome shotgun (WGS) entry which is preliminary data.</text>
</comment>
<protein>
    <submittedName>
        <fullName evidence="1">Uncharacterized protein</fullName>
    </submittedName>
</protein>
<evidence type="ECO:0000313" key="1">
    <source>
        <dbReference type="EMBL" id="KAL3592662.1"/>
    </source>
</evidence>
<dbReference type="EMBL" id="RCHU02000005">
    <property type="protein sequence ID" value="KAL3592662.1"/>
    <property type="molecule type" value="Genomic_DNA"/>
</dbReference>
<gene>
    <name evidence="1" type="ORF">D5086_011302</name>
</gene>
<reference evidence="1 2" key="1">
    <citation type="journal article" date="2024" name="Plant Biotechnol. J.">
        <title>Genome and CRISPR/Cas9 system of a widespread forest tree (Populus alba) in the world.</title>
        <authorList>
            <person name="Liu Y.J."/>
            <person name="Jiang P.F."/>
            <person name="Han X.M."/>
            <person name="Li X.Y."/>
            <person name="Wang H.M."/>
            <person name="Wang Y.J."/>
            <person name="Wang X.X."/>
            <person name="Zeng Q.Y."/>
        </authorList>
    </citation>
    <scope>NUCLEOTIDE SEQUENCE [LARGE SCALE GENOMIC DNA]</scope>
    <source>
        <strain evidence="2">cv. PAL-ZL1</strain>
    </source>
</reference>